<dbReference type="GO" id="GO:0015267">
    <property type="term" value="F:channel activity"/>
    <property type="evidence" value="ECO:0007669"/>
    <property type="project" value="InterPro"/>
</dbReference>
<dbReference type="InterPro" id="IPR034294">
    <property type="entry name" value="Aquaporin_transptr"/>
</dbReference>
<sequence length="143" mass="15458">FLAELMGTYCIIFAGCGSVAVNRLYGGIVTFPGICITWGLIVTVMIYTLGHVSGAHFNPAVTYTLSLLGLCPLKEFHSKFYSFKPISGASMNPARTLGPAIVLWNFTAVWVYILGPTIGAIAGAFVYKLLKPTDKSFSDIVKR</sequence>
<feature type="transmembrane region" description="Helical" evidence="6">
    <location>
        <begin position="31"/>
        <end position="50"/>
    </location>
</feature>
<feature type="non-terminal residue" evidence="7">
    <location>
        <position position="143"/>
    </location>
</feature>
<reference evidence="7" key="1">
    <citation type="submission" date="2022-06" db="EMBL/GenBank/DDBJ databases">
        <title>Uncovering the hologenomic basis of an extraordinary plant invasion.</title>
        <authorList>
            <person name="Bieker V.C."/>
            <person name="Martin M.D."/>
            <person name="Gilbert T."/>
            <person name="Hodgins K."/>
            <person name="Battlay P."/>
            <person name="Petersen B."/>
            <person name="Wilson J."/>
        </authorList>
    </citation>
    <scope>NUCLEOTIDE SEQUENCE</scope>
    <source>
        <strain evidence="7">AA19_3_7</strain>
        <tissue evidence="7">Leaf</tissue>
    </source>
</reference>
<comment type="caution">
    <text evidence="7">The sequence shown here is derived from an EMBL/GenBank/DDBJ whole genome shotgun (WGS) entry which is preliminary data.</text>
</comment>
<dbReference type="Proteomes" id="UP001206925">
    <property type="component" value="Unassembled WGS sequence"/>
</dbReference>
<evidence type="ECO:0000256" key="3">
    <source>
        <dbReference type="ARBA" id="ARBA00022989"/>
    </source>
</evidence>
<evidence type="ECO:0000256" key="6">
    <source>
        <dbReference type="SAM" id="Phobius"/>
    </source>
</evidence>
<dbReference type="PRINTS" id="PR00783">
    <property type="entry name" value="MINTRINSICP"/>
</dbReference>
<dbReference type="PANTHER" id="PTHR45724:SF6">
    <property type="entry name" value="AQUAPORIN NIP-TYPE"/>
    <property type="match status" value="1"/>
</dbReference>
<evidence type="ECO:0000313" key="8">
    <source>
        <dbReference type="Proteomes" id="UP001206925"/>
    </source>
</evidence>
<evidence type="ECO:0000313" key="7">
    <source>
        <dbReference type="EMBL" id="KAI7758155.1"/>
    </source>
</evidence>
<keyword evidence="8" id="KW-1185">Reference proteome</keyword>
<evidence type="ECO:0008006" key="9">
    <source>
        <dbReference type="Google" id="ProtNLM"/>
    </source>
</evidence>
<organism evidence="7 8">
    <name type="scientific">Ambrosia artemisiifolia</name>
    <name type="common">Common ragweed</name>
    <dbReference type="NCBI Taxonomy" id="4212"/>
    <lineage>
        <taxon>Eukaryota</taxon>
        <taxon>Viridiplantae</taxon>
        <taxon>Streptophyta</taxon>
        <taxon>Embryophyta</taxon>
        <taxon>Tracheophyta</taxon>
        <taxon>Spermatophyta</taxon>
        <taxon>Magnoliopsida</taxon>
        <taxon>eudicotyledons</taxon>
        <taxon>Gunneridae</taxon>
        <taxon>Pentapetalae</taxon>
        <taxon>asterids</taxon>
        <taxon>campanulids</taxon>
        <taxon>Asterales</taxon>
        <taxon>Asteraceae</taxon>
        <taxon>Asteroideae</taxon>
        <taxon>Heliantheae alliance</taxon>
        <taxon>Heliantheae</taxon>
        <taxon>Ambrosia</taxon>
    </lineage>
</organism>
<protein>
    <recommendedName>
        <fullName evidence="9">Aquaporin</fullName>
    </recommendedName>
</protein>
<keyword evidence="2 5" id="KW-0812">Transmembrane</keyword>
<feature type="transmembrane region" description="Helical" evidence="6">
    <location>
        <begin position="6"/>
        <end position="24"/>
    </location>
</feature>
<evidence type="ECO:0000256" key="5">
    <source>
        <dbReference type="RuleBase" id="RU000477"/>
    </source>
</evidence>
<dbReference type="GO" id="GO:0016020">
    <property type="term" value="C:membrane"/>
    <property type="evidence" value="ECO:0007669"/>
    <property type="project" value="UniProtKB-SubCell"/>
</dbReference>
<dbReference type="InterPro" id="IPR000425">
    <property type="entry name" value="MIP"/>
</dbReference>
<name>A0AAD5GWK6_AMBAR</name>
<gene>
    <name evidence="7" type="ORF">M8C21_010602</name>
</gene>
<dbReference type="Pfam" id="PF00230">
    <property type="entry name" value="MIP"/>
    <property type="match status" value="2"/>
</dbReference>
<dbReference type="AlphaFoldDB" id="A0AAD5GWK6"/>
<feature type="transmembrane region" description="Helical" evidence="6">
    <location>
        <begin position="101"/>
        <end position="127"/>
    </location>
</feature>
<keyword evidence="5" id="KW-0813">Transport</keyword>
<feature type="non-terminal residue" evidence="7">
    <location>
        <position position="1"/>
    </location>
</feature>
<keyword evidence="4 6" id="KW-0472">Membrane</keyword>
<comment type="similarity">
    <text evidence="5">Belongs to the MIP/aquaporin (TC 1.A.8) family.</text>
</comment>
<dbReference type="SUPFAM" id="SSF81338">
    <property type="entry name" value="Aquaporin-like"/>
    <property type="match status" value="1"/>
</dbReference>
<dbReference type="InterPro" id="IPR023271">
    <property type="entry name" value="Aquaporin-like"/>
</dbReference>
<evidence type="ECO:0000256" key="4">
    <source>
        <dbReference type="ARBA" id="ARBA00023136"/>
    </source>
</evidence>
<dbReference type="Gene3D" id="1.20.1080.10">
    <property type="entry name" value="Glycerol uptake facilitator protein"/>
    <property type="match status" value="2"/>
</dbReference>
<keyword evidence="3 6" id="KW-1133">Transmembrane helix</keyword>
<dbReference type="PANTHER" id="PTHR45724">
    <property type="entry name" value="AQUAPORIN NIP2-1"/>
    <property type="match status" value="1"/>
</dbReference>
<proteinExistence type="inferred from homology"/>
<accession>A0AAD5GWK6</accession>
<comment type="subcellular location">
    <subcellularLocation>
        <location evidence="1">Membrane</location>
        <topology evidence="1">Multi-pass membrane protein</topology>
    </subcellularLocation>
</comment>
<dbReference type="EMBL" id="JAMZMK010000026">
    <property type="protein sequence ID" value="KAI7758155.1"/>
    <property type="molecule type" value="Genomic_DNA"/>
</dbReference>
<evidence type="ECO:0000256" key="2">
    <source>
        <dbReference type="ARBA" id="ARBA00022692"/>
    </source>
</evidence>
<evidence type="ECO:0000256" key="1">
    <source>
        <dbReference type="ARBA" id="ARBA00004141"/>
    </source>
</evidence>